<sequence length="151" mass="16089">MEYTIEDRFILSSRNNLKVAISIYKPDGLQHPSPTIVMGHGIGAIKAAGLSPFAGIFASEGYVAVTFDYINFGESEGTPRNVLHVREQLQDFRDVLASFGGMHVTSLVSRARELAAGIAQCPLVDGLAGCLQMPLARSLKLTAAAVVDIVG</sequence>
<evidence type="ECO:0008006" key="4">
    <source>
        <dbReference type="Google" id="ProtNLM"/>
    </source>
</evidence>
<dbReference type="EMBL" id="QAPF01000171">
    <property type="protein sequence ID" value="TEA14208.1"/>
    <property type="molecule type" value="Genomic_DNA"/>
</dbReference>
<reference evidence="2 3" key="1">
    <citation type="submission" date="2018-11" db="EMBL/GenBank/DDBJ databases">
        <title>Genome sequence and assembly of Colletotrichum sidae.</title>
        <authorList>
            <person name="Gan P."/>
            <person name="Shirasu K."/>
        </authorList>
    </citation>
    <scope>NUCLEOTIDE SEQUENCE [LARGE SCALE GENOMIC DNA]</scope>
    <source>
        <strain evidence="2 3">CBS 518.97</strain>
    </source>
</reference>
<dbReference type="PANTHER" id="PTHR47751:SF2">
    <property type="entry name" value="DLTD N-TERMINAL DOMAIN PROTEIN (AFU_ORTHOLOGUE AFUA_8G00380)-RELATED"/>
    <property type="match status" value="1"/>
</dbReference>
<protein>
    <recommendedName>
        <fullName evidence="4">Dienelactone hydrolase domain-containing protein</fullName>
    </recommendedName>
</protein>
<dbReference type="InterPro" id="IPR029058">
    <property type="entry name" value="AB_hydrolase_fold"/>
</dbReference>
<dbReference type="AlphaFoldDB" id="A0A4R8T9I4"/>
<dbReference type="InterPro" id="IPR051411">
    <property type="entry name" value="Polyketide_trans_af380"/>
</dbReference>
<dbReference type="Gene3D" id="3.40.50.1820">
    <property type="entry name" value="alpha/beta hydrolase"/>
    <property type="match status" value="1"/>
</dbReference>
<comment type="similarity">
    <text evidence="1">Belongs to the polyketide transferase af380 family.</text>
</comment>
<organism evidence="2 3">
    <name type="scientific">Colletotrichum sidae</name>
    <dbReference type="NCBI Taxonomy" id="1347389"/>
    <lineage>
        <taxon>Eukaryota</taxon>
        <taxon>Fungi</taxon>
        <taxon>Dikarya</taxon>
        <taxon>Ascomycota</taxon>
        <taxon>Pezizomycotina</taxon>
        <taxon>Sordariomycetes</taxon>
        <taxon>Hypocreomycetidae</taxon>
        <taxon>Glomerellales</taxon>
        <taxon>Glomerellaceae</taxon>
        <taxon>Colletotrichum</taxon>
        <taxon>Colletotrichum orbiculare species complex</taxon>
    </lineage>
</organism>
<evidence type="ECO:0000313" key="2">
    <source>
        <dbReference type="EMBL" id="TEA14208.1"/>
    </source>
</evidence>
<gene>
    <name evidence="2" type="primary">YPT2</name>
    <name evidence="2" type="ORF">C8034_v003652</name>
</gene>
<comment type="caution">
    <text evidence="2">The sequence shown here is derived from an EMBL/GenBank/DDBJ whole genome shotgun (WGS) entry which is preliminary data.</text>
</comment>
<proteinExistence type="inferred from homology"/>
<name>A0A4R8T9I4_9PEZI</name>
<dbReference type="Proteomes" id="UP000295604">
    <property type="component" value="Unassembled WGS sequence"/>
</dbReference>
<accession>A0A4R8T9I4</accession>
<dbReference type="PANTHER" id="PTHR47751">
    <property type="entry name" value="SUPERFAMILY HYDROLASE, PUTATIVE (AFU_ORTHOLOGUE AFUA_2G16580)-RELATED"/>
    <property type="match status" value="1"/>
</dbReference>
<evidence type="ECO:0000313" key="3">
    <source>
        <dbReference type="Proteomes" id="UP000295604"/>
    </source>
</evidence>
<dbReference type="SUPFAM" id="SSF53474">
    <property type="entry name" value="alpha/beta-Hydrolases"/>
    <property type="match status" value="1"/>
</dbReference>
<keyword evidence="3" id="KW-1185">Reference proteome</keyword>
<evidence type="ECO:0000256" key="1">
    <source>
        <dbReference type="ARBA" id="ARBA00029464"/>
    </source>
</evidence>